<dbReference type="Proteomes" id="UP000183263">
    <property type="component" value="Unassembled WGS sequence"/>
</dbReference>
<organism evidence="1 2">
    <name type="scientific">Rhodococcus triatomae</name>
    <dbReference type="NCBI Taxonomy" id="300028"/>
    <lineage>
        <taxon>Bacteria</taxon>
        <taxon>Bacillati</taxon>
        <taxon>Actinomycetota</taxon>
        <taxon>Actinomycetes</taxon>
        <taxon>Mycobacteriales</taxon>
        <taxon>Nocardiaceae</taxon>
        <taxon>Rhodococcus</taxon>
    </lineage>
</organism>
<dbReference type="InterPro" id="IPR010451">
    <property type="entry name" value="Acetoacetate_decarboxylase"/>
</dbReference>
<dbReference type="EMBL" id="FNDN01000015">
    <property type="protein sequence ID" value="SDJ04953.1"/>
    <property type="molecule type" value="Genomic_DNA"/>
</dbReference>
<dbReference type="GO" id="GO:0016829">
    <property type="term" value="F:lyase activity"/>
    <property type="evidence" value="ECO:0007669"/>
    <property type="project" value="InterPro"/>
</dbReference>
<protein>
    <submittedName>
        <fullName evidence="1">Acetoacetate decarboxylase (ADC)</fullName>
    </submittedName>
</protein>
<dbReference type="Pfam" id="PF06314">
    <property type="entry name" value="ADC"/>
    <property type="match status" value="1"/>
</dbReference>
<name>A0A1G8QK38_9NOCA</name>
<accession>A0A1G8QK38</accession>
<dbReference type="Gene3D" id="2.40.400.10">
    <property type="entry name" value="Acetoacetate decarboxylase-like"/>
    <property type="match status" value="1"/>
</dbReference>
<evidence type="ECO:0000313" key="1">
    <source>
        <dbReference type="EMBL" id="SDJ04953.1"/>
    </source>
</evidence>
<dbReference type="AlphaFoldDB" id="A0A1G8QK38"/>
<dbReference type="OrthoDB" id="3762237at2"/>
<proteinExistence type="predicted"/>
<dbReference type="InterPro" id="IPR023375">
    <property type="entry name" value="ADC_dom_sf"/>
</dbReference>
<reference evidence="1 2" key="1">
    <citation type="submission" date="2016-10" db="EMBL/GenBank/DDBJ databases">
        <authorList>
            <person name="de Groot N.N."/>
        </authorList>
    </citation>
    <scope>NUCLEOTIDE SEQUENCE [LARGE SCALE GENOMIC DNA]</scope>
    <source>
        <strain evidence="1 2">DSM 44892</strain>
    </source>
</reference>
<sequence>MPSSPLDASRQDVAVSETTAVDLGGRTVTVPKGGLYDRFRMDTDLDEVARDPRVTSVDFFRKLPKARVDSPIGSTLTPNFYYRISTARLVMLAPTRAIRARLPRELAPLEVTPGLGLISTMFFRYDVCDIDFYAEAAVGIAVRPARHGGLGVVDLVSALKNENLDSYVLSLPVNTDIAQVRGHDGYGFPKWVTDVDVDIDARRATARVANADGQTDLALSVATPSQTTHATGEHVTSLTSYTTIDGAWHSTLSQTNLLSTGRTLFPRKVDLEIGQGRMADDLRSLSPKRIVQLDVATDAQLALHMPVPISVRDR</sequence>
<dbReference type="SUPFAM" id="SSF160104">
    <property type="entry name" value="Acetoacetate decarboxylase-like"/>
    <property type="match status" value="1"/>
</dbReference>
<evidence type="ECO:0000313" key="2">
    <source>
        <dbReference type="Proteomes" id="UP000183263"/>
    </source>
</evidence>
<dbReference type="RefSeq" id="WP_072738808.1">
    <property type="nucleotide sequence ID" value="NZ_CP048813.1"/>
</dbReference>
<keyword evidence="2" id="KW-1185">Reference proteome</keyword>
<gene>
    <name evidence="1" type="ORF">SAMN05444695_11557</name>
</gene>